<keyword evidence="2" id="KW-0812">Transmembrane</keyword>
<comment type="caution">
    <text evidence="3">The sequence shown here is derived from an EMBL/GenBank/DDBJ whole genome shotgun (WGS) entry which is preliminary data.</text>
</comment>
<name>A0A9J6EJY2_RHIMP</name>
<evidence type="ECO:0000313" key="4">
    <source>
        <dbReference type="Proteomes" id="UP000821866"/>
    </source>
</evidence>
<proteinExistence type="predicted"/>
<sequence length="196" mass="21822">MQVRSPLLPPGAEPSQPTLGRSPVMSSRPMETHSSVESPVEPVSPPGTRVGYSFDSYEAEPYAVQETRPWWQLLWAFSSIVFITVLMPTIVFFMSHTMRTVRAPPTFSFVPGATSVNVTSSPSTIPRTTTTGLPRVTFDADENFLLQPGETLLHFCKRQTEPDQRPAPPPWPLTKFFNASTKDVQLRPVICVFDAK</sequence>
<accession>A0A9J6EJY2</accession>
<keyword evidence="2" id="KW-1133">Transmembrane helix</keyword>
<protein>
    <recommendedName>
        <fullName evidence="5">Transmembrane protein</fullName>
    </recommendedName>
</protein>
<organism evidence="3 4">
    <name type="scientific">Rhipicephalus microplus</name>
    <name type="common">Cattle tick</name>
    <name type="synonym">Boophilus microplus</name>
    <dbReference type="NCBI Taxonomy" id="6941"/>
    <lineage>
        <taxon>Eukaryota</taxon>
        <taxon>Metazoa</taxon>
        <taxon>Ecdysozoa</taxon>
        <taxon>Arthropoda</taxon>
        <taxon>Chelicerata</taxon>
        <taxon>Arachnida</taxon>
        <taxon>Acari</taxon>
        <taxon>Parasitiformes</taxon>
        <taxon>Ixodida</taxon>
        <taxon>Ixodoidea</taxon>
        <taxon>Ixodidae</taxon>
        <taxon>Rhipicephalinae</taxon>
        <taxon>Rhipicephalus</taxon>
        <taxon>Boophilus</taxon>
    </lineage>
</organism>
<keyword evidence="4" id="KW-1185">Reference proteome</keyword>
<dbReference type="AlphaFoldDB" id="A0A9J6EJY2"/>
<evidence type="ECO:0008006" key="5">
    <source>
        <dbReference type="Google" id="ProtNLM"/>
    </source>
</evidence>
<evidence type="ECO:0000313" key="3">
    <source>
        <dbReference type="EMBL" id="KAH8034630.1"/>
    </source>
</evidence>
<feature type="region of interest" description="Disordered" evidence="1">
    <location>
        <begin position="1"/>
        <end position="47"/>
    </location>
</feature>
<keyword evidence="2" id="KW-0472">Membrane</keyword>
<reference evidence="3" key="2">
    <citation type="submission" date="2021-09" db="EMBL/GenBank/DDBJ databases">
        <authorList>
            <person name="Jia N."/>
            <person name="Wang J."/>
            <person name="Shi W."/>
            <person name="Du L."/>
            <person name="Sun Y."/>
            <person name="Zhan W."/>
            <person name="Jiang J."/>
            <person name="Wang Q."/>
            <person name="Zhang B."/>
            <person name="Ji P."/>
            <person name="Sakyi L.B."/>
            <person name="Cui X."/>
            <person name="Yuan T."/>
            <person name="Jiang B."/>
            <person name="Yang W."/>
            <person name="Lam T.T.-Y."/>
            <person name="Chang Q."/>
            <person name="Ding S."/>
            <person name="Wang X."/>
            <person name="Zhu J."/>
            <person name="Ruan X."/>
            <person name="Zhao L."/>
            <person name="Wei J."/>
            <person name="Que T."/>
            <person name="Du C."/>
            <person name="Cheng J."/>
            <person name="Dai P."/>
            <person name="Han X."/>
            <person name="Huang E."/>
            <person name="Gao Y."/>
            <person name="Liu J."/>
            <person name="Shao H."/>
            <person name="Ye R."/>
            <person name="Li L."/>
            <person name="Wei W."/>
            <person name="Wang X."/>
            <person name="Wang C."/>
            <person name="Huo Q."/>
            <person name="Li W."/>
            <person name="Guo W."/>
            <person name="Chen H."/>
            <person name="Chen S."/>
            <person name="Zhou L."/>
            <person name="Zhou L."/>
            <person name="Ni X."/>
            <person name="Tian J."/>
            <person name="Zhou Y."/>
            <person name="Sheng Y."/>
            <person name="Liu T."/>
            <person name="Pan Y."/>
            <person name="Xia L."/>
            <person name="Li J."/>
            <person name="Zhao F."/>
            <person name="Cao W."/>
        </authorList>
    </citation>
    <scope>NUCLEOTIDE SEQUENCE</scope>
    <source>
        <strain evidence="3">Rmic-2018</strain>
        <tissue evidence="3">Larvae</tissue>
    </source>
</reference>
<evidence type="ECO:0000256" key="1">
    <source>
        <dbReference type="SAM" id="MobiDB-lite"/>
    </source>
</evidence>
<dbReference type="EMBL" id="JABSTU010000003">
    <property type="protein sequence ID" value="KAH8034630.1"/>
    <property type="molecule type" value="Genomic_DNA"/>
</dbReference>
<evidence type="ECO:0000256" key="2">
    <source>
        <dbReference type="SAM" id="Phobius"/>
    </source>
</evidence>
<feature type="transmembrane region" description="Helical" evidence="2">
    <location>
        <begin position="73"/>
        <end position="94"/>
    </location>
</feature>
<reference evidence="3" key="1">
    <citation type="journal article" date="2020" name="Cell">
        <title>Large-Scale Comparative Analyses of Tick Genomes Elucidate Their Genetic Diversity and Vector Capacities.</title>
        <authorList>
            <consortium name="Tick Genome and Microbiome Consortium (TIGMIC)"/>
            <person name="Jia N."/>
            <person name="Wang J."/>
            <person name="Shi W."/>
            <person name="Du L."/>
            <person name="Sun Y."/>
            <person name="Zhan W."/>
            <person name="Jiang J.F."/>
            <person name="Wang Q."/>
            <person name="Zhang B."/>
            <person name="Ji P."/>
            <person name="Bell-Sakyi L."/>
            <person name="Cui X.M."/>
            <person name="Yuan T.T."/>
            <person name="Jiang B.G."/>
            <person name="Yang W.F."/>
            <person name="Lam T.T."/>
            <person name="Chang Q.C."/>
            <person name="Ding S.J."/>
            <person name="Wang X.J."/>
            <person name="Zhu J.G."/>
            <person name="Ruan X.D."/>
            <person name="Zhao L."/>
            <person name="Wei J.T."/>
            <person name="Ye R.Z."/>
            <person name="Que T.C."/>
            <person name="Du C.H."/>
            <person name="Zhou Y.H."/>
            <person name="Cheng J.X."/>
            <person name="Dai P.F."/>
            <person name="Guo W.B."/>
            <person name="Han X.H."/>
            <person name="Huang E.J."/>
            <person name="Li L.F."/>
            <person name="Wei W."/>
            <person name="Gao Y.C."/>
            <person name="Liu J.Z."/>
            <person name="Shao H.Z."/>
            <person name="Wang X."/>
            <person name="Wang C.C."/>
            <person name="Yang T.C."/>
            <person name="Huo Q.B."/>
            <person name="Li W."/>
            <person name="Chen H.Y."/>
            <person name="Chen S.E."/>
            <person name="Zhou L.G."/>
            <person name="Ni X.B."/>
            <person name="Tian J.H."/>
            <person name="Sheng Y."/>
            <person name="Liu T."/>
            <person name="Pan Y.S."/>
            <person name="Xia L.Y."/>
            <person name="Li J."/>
            <person name="Zhao F."/>
            <person name="Cao W.C."/>
        </authorList>
    </citation>
    <scope>NUCLEOTIDE SEQUENCE</scope>
    <source>
        <strain evidence="3">Rmic-2018</strain>
    </source>
</reference>
<dbReference type="Proteomes" id="UP000821866">
    <property type="component" value="Chromosome 11"/>
</dbReference>
<gene>
    <name evidence="3" type="ORF">HPB51_000037</name>
</gene>